<protein>
    <submittedName>
        <fullName evidence="1">Uncharacterized protein</fullName>
    </submittedName>
</protein>
<accession>A0AAE0IXS2</accession>
<dbReference type="AlphaFoldDB" id="A0AAE0IXS2"/>
<dbReference type="Proteomes" id="UP001286456">
    <property type="component" value="Unassembled WGS sequence"/>
</dbReference>
<gene>
    <name evidence="1" type="ORF">B0T19DRAFT_120959</name>
</gene>
<comment type="caution">
    <text evidence="1">The sequence shown here is derived from an EMBL/GenBank/DDBJ whole genome shotgun (WGS) entry which is preliminary data.</text>
</comment>
<sequence length="212" mass="23245">MHSLRSYNILIHVYTCSSSTTHTHCSADCPSIHCSLASSPQRSLAPNPISWEVETRGTRITRGFFISRVLSVFVHLTPPLHTLSSRFPSPLLAHDYSQSHANLTYANVLSSVFPPPHLKPVPAKRLANTTLSRTTLTHLISLTFLQSSRLGTLLCLPGYLAYLRPLDLYSGAPASFSLLYLHHPGLSAPSFLLTGLTFVPVIPDVEPAGFPY</sequence>
<evidence type="ECO:0000313" key="1">
    <source>
        <dbReference type="EMBL" id="KAK3333251.1"/>
    </source>
</evidence>
<organism evidence="1 2">
    <name type="scientific">Cercophora scortea</name>
    <dbReference type="NCBI Taxonomy" id="314031"/>
    <lineage>
        <taxon>Eukaryota</taxon>
        <taxon>Fungi</taxon>
        <taxon>Dikarya</taxon>
        <taxon>Ascomycota</taxon>
        <taxon>Pezizomycotina</taxon>
        <taxon>Sordariomycetes</taxon>
        <taxon>Sordariomycetidae</taxon>
        <taxon>Sordariales</taxon>
        <taxon>Lasiosphaeriaceae</taxon>
        <taxon>Cercophora</taxon>
    </lineage>
</organism>
<keyword evidence="2" id="KW-1185">Reference proteome</keyword>
<reference evidence="1" key="2">
    <citation type="submission" date="2023-06" db="EMBL/GenBank/DDBJ databases">
        <authorList>
            <consortium name="Lawrence Berkeley National Laboratory"/>
            <person name="Haridas S."/>
            <person name="Hensen N."/>
            <person name="Bonometti L."/>
            <person name="Westerberg I."/>
            <person name="Brannstrom I.O."/>
            <person name="Guillou S."/>
            <person name="Cros-Aarteil S."/>
            <person name="Calhoun S."/>
            <person name="Kuo A."/>
            <person name="Mondo S."/>
            <person name="Pangilinan J."/>
            <person name="Riley R."/>
            <person name="Labutti K."/>
            <person name="Andreopoulos B."/>
            <person name="Lipzen A."/>
            <person name="Chen C."/>
            <person name="Yanf M."/>
            <person name="Daum C."/>
            <person name="Ng V."/>
            <person name="Clum A."/>
            <person name="Steindorff A."/>
            <person name="Ohm R."/>
            <person name="Martin F."/>
            <person name="Silar P."/>
            <person name="Natvig D."/>
            <person name="Lalanne C."/>
            <person name="Gautier V."/>
            <person name="Ament-Velasquez S.L."/>
            <person name="Kruys A."/>
            <person name="Hutchinson M.I."/>
            <person name="Powell A.J."/>
            <person name="Barry K."/>
            <person name="Miller A.N."/>
            <person name="Grigoriev I.V."/>
            <person name="Debuchy R."/>
            <person name="Gladieux P."/>
            <person name="Thoren M.H."/>
            <person name="Johannesson H."/>
        </authorList>
    </citation>
    <scope>NUCLEOTIDE SEQUENCE</scope>
    <source>
        <strain evidence="1">SMH4131-1</strain>
    </source>
</reference>
<proteinExistence type="predicted"/>
<evidence type="ECO:0000313" key="2">
    <source>
        <dbReference type="Proteomes" id="UP001286456"/>
    </source>
</evidence>
<name>A0AAE0IXS2_9PEZI</name>
<dbReference type="EMBL" id="JAUEPO010000002">
    <property type="protein sequence ID" value="KAK3333251.1"/>
    <property type="molecule type" value="Genomic_DNA"/>
</dbReference>
<reference evidence="1" key="1">
    <citation type="journal article" date="2023" name="Mol. Phylogenet. Evol.">
        <title>Genome-scale phylogeny and comparative genomics of the fungal order Sordariales.</title>
        <authorList>
            <person name="Hensen N."/>
            <person name="Bonometti L."/>
            <person name="Westerberg I."/>
            <person name="Brannstrom I.O."/>
            <person name="Guillou S."/>
            <person name="Cros-Aarteil S."/>
            <person name="Calhoun S."/>
            <person name="Haridas S."/>
            <person name="Kuo A."/>
            <person name="Mondo S."/>
            <person name="Pangilinan J."/>
            <person name="Riley R."/>
            <person name="LaButti K."/>
            <person name="Andreopoulos B."/>
            <person name="Lipzen A."/>
            <person name="Chen C."/>
            <person name="Yan M."/>
            <person name="Daum C."/>
            <person name="Ng V."/>
            <person name="Clum A."/>
            <person name="Steindorff A."/>
            <person name="Ohm R.A."/>
            <person name="Martin F."/>
            <person name="Silar P."/>
            <person name="Natvig D.O."/>
            <person name="Lalanne C."/>
            <person name="Gautier V."/>
            <person name="Ament-Velasquez S.L."/>
            <person name="Kruys A."/>
            <person name="Hutchinson M.I."/>
            <person name="Powell A.J."/>
            <person name="Barry K."/>
            <person name="Miller A.N."/>
            <person name="Grigoriev I.V."/>
            <person name="Debuchy R."/>
            <person name="Gladieux P."/>
            <person name="Hiltunen Thoren M."/>
            <person name="Johannesson H."/>
        </authorList>
    </citation>
    <scope>NUCLEOTIDE SEQUENCE</scope>
    <source>
        <strain evidence="1">SMH4131-1</strain>
    </source>
</reference>